<protein>
    <submittedName>
        <fullName evidence="1">Uncharacterized protein</fullName>
    </submittedName>
</protein>
<reference evidence="1" key="1">
    <citation type="journal article" date="2020" name="bioRxiv">
        <title>Whole genome comparisons of ergot fungi reveals the divergence and evolution of species within the genus Claviceps are the result of varying mechanisms driving genome evolution and host range expansion.</title>
        <authorList>
            <person name="Wyka S.A."/>
            <person name="Mondo S.J."/>
            <person name="Liu M."/>
            <person name="Dettman J."/>
            <person name="Nalam V."/>
            <person name="Broders K.D."/>
        </authorList>
    </citation>
    <scope>NUCLEOTIDE SEQUENCE</scope>
    <source>
        <strain evidence="1">CCC 602</strain>
    </source>
</reference>
<gene>
    <name evidence="1" type="ORF">E4U43_006692</name>
</gene>
<evidence type="ECO:0000313" key="1">
    <source>
        <dbReference type="EMBL" id="KAG6014299.1"/>
    </source>
</evidence>
<organism evidence="1 2">
    <name type="scientific">Claviceps pusilla</name>
    <dbReference type="NCBI Taxonomy" id="123648"/>
    <lineage>
        <taxon>Eukaryota</taxon>
        <taxon>Fungi</taxon>
        <taxon>Dikarya</taxon>
        <taxon>Ascomycota</taxon>
        <taxon>Pezizomycotina</taxon>
        <taxon>Sordariomycetes</taxon>
        <taxon>Hypocreomycetidae</taxon>
        <taxon>Hypocreales</taxon>
        <taxon>Clavicipitaceae</taxon>
        <taxon>Claviceps</taxon>
    </lineage>
</organism>
<evidence type="ECO:0000313" key="2">
    <source>
        <dbReference type="Proteomes" id="UP000748025"/>
    </source>
</evidence>
<dbReference type="AlphaFoldDB" id="A0A9P7T121"/>
<dbReference type="EMBL" id="SRPW01000470">
    <property type="protein sequence ID" value="KAG6014299.1"/>
    <property type="molecule type" value="Genomic_DNA"/>
</dbReference>
<name>A0A9P7T121_9HYPO</name>
<sequence>MSDEDSTGRLLTLVITTSPTLSAPSTGLLSTLLDSIRAHCALLFKCKVIVVFDAWEQITTQPRLKKGQVTQKSAQDYLVYKGNVKKLFLEKYLRRALDDTKLTTGTGEAEYGSPGSNAIKPVAFTTSSTQCRQVTFIEAVDQRLGFGLAVRTALRMVQTPYTWVHQHDWALIYDIPIVSLLAVMRGAETDASKPDVKYICLPSGHRASYATSDQVMRFPELRKLAIALTGDFSVAAGDRPAVVPLTPMFFWHDKPHIVSTAHYLARVFPTRLAMMRGAFIEDTIGQKARDQMKAGEWTKWATWQFNPDEGRQPCLKHLHGRTWRGAAEEARIKKAHRERNAAAMRQVVDAPKGATAMSSDLSASLATV</sequence>
<dbReference type="Proteomes" id="UP000748025">
    <property type="component" value="Unassembled WGS sequence"/>
</dbReference>
<dbReference type="OrthoDB" id="414322at2759"/>
<comment type="caution">
    <text evidence="1">The sequence shown here is derived from an EMBL/GenBank/DDBJ whole genome shotgun (WGS) entry which is preliminary data.</text>
</comment>
<accession>A0A9P7T121</accession>
<keyword evidence="2" id="KW-1185">Reference proteome</keyword>
<proteinExistence type="predicted"/>